<accession>A0A1N7NM67</accession>
<dbReference type="STRING" id="633194.SAMN05421759_10912"/>
<dbReference type="InterPro" id="IPR009562">
    <property type="entry name" value="DUF1178"/>
</dbReference>
<organism evidence="2 3">
    <name type="scientific">Roseivivax lentus</name>
    <dbReference type="NCBI Taxonomy" id="633194"/>
    <lineage>
        <taxon>Bacteria</taxon>
        <taxon>Pseudomonadati</taxon>
        <taxon>Pseudomonadota</taxon>
        <taxon>Alphaproteobacteria</taxon>
        <taxon>Rhodobacterales</taxon>
        <taxon>Roseobacteraceae</taxon>
        <taxon>Roseivivax</taxon>
    </lineage>
</organism>
<dbReference type="PIRSF" id="PIRSF032131">
    <property type="entry name" value="UCP032131"/>
    <property type="match status" value="1"/>
</dbReference>
<feature type="compositionally biased region" description="Basic and acidic residues" evidence="1">
    <location>
        <begin position="54"/>
        <end position="70"/>
    </location>
</feature>
<keyword evidence="3" id="KW-1185">Reference proteome</keyword>
<dbReference type="RefSeq" id="WP_076448791.1">
    <property type="nucleotide sequence ID" value="NZ_FTOQ01000009.1"/>
</dbReference>
<feature type="region of interest" description="Disordered" evidence="1">
    <location>
        <begin position="49"/>
        <end position="81"/>
    </location>
</feature>
<dbReference type="Proteomes" id="UP000186684">
    <property type="component" value="Unassembled WGS sequence"/>
</dbReference>
<protein>
    <recommendedName>
        <fullName evidence="4">DUF1178 family protein</fullName>
    </recommendedName>
</protein>
<evidence type="ECO:0000256" key="1">
    <source>
        <dbReference type="SAM" id="MobiDB-lite"/>
    </source>
</evidence>
<evidence type="ECO:0000313" key="2">
    <source>
        <dbReference type="EMBL" id="SIS99360.1"/>
    </source>
</evidence>
<sequence>MISYTLKCGAGHSFDSWFQSARAFETLQAQGHVACAICGDTTVEKALMAPAVSKSRDAEAQERMPKKSDRPLSGAKSPAEQALAALKAHVEKNHHYVGRNFATEARAMHDGVAPERPIWGEARPDEARKLAEEGVPVAPLPFTPTRKTN</sequence>
<dbReference type="OrthoDB" id="9799894at2"/>
<dbReference type="Pfam" id="PF06676">
    <property type="entry name" value="DUF1178"/>
    <property type="match status" value="1"/>
</dbReference>
<proteinExistence type="predicted"/>
<dbReference type="EMBL" id="FTOQ01000009">
    <property type="protein sequence ID" value="SIS99360.1"/>
    <property type="molecule type" value="Genomic_DNA"/>
</dbReference>
<reference evidence="3" key="1">
    <citation type="submission" date="2017-01" db="EMBL/GenBank/DDBJ databases">
        <authorList>
            <person name="Varghese N."/>
            <person name="Submissions S."/>
        </authorList>
    </citation>
    <scope>NUCLEOTIDE SEQUENCE [LARGE SCALE GENOMIC DNA]</scope>
    <source>
        <strain evidence="3">DSM 29430</strain>
    </source>
</reference>
<feature type="region of interest" description="Disordered" evidence="1">
    <location>
        <begin position="125"/>
        <end position="149"/>
    </location>
</feature>
<evidence type="ECO:0008006" key="4">
    <source>
        <dbReference type="Google" id="ProtNLM"/>
    </source>
</evidence>
<dbReference type="AlphaFoldDB" id="A0A1N7NM67"/>
<name>A0A1N7NM67_9RHOB</name>
<gene>
    <name evidence="2" type="ORF">SAMN05421759_10912</name>
</gene>
<evidence type="ECO:0000313" key="3">
    <source>
        <dbReference type="Proteomes" id="UP000186684"/>
    </source>
</evidence>